<sequence length="1218" mass="139761">MFRLVGLELYNFKSYKGTVNIGFGESNFTSIIGPNGSGKSNLMDAISFVLGVRSASLRSSALRDLIYRDVLSRESTPEEQENTRTAYVKVFFNHNGKEVELMRSISRLGDTSYKIDGNPVTYKEYSSFLESQNILIKAKNFLVFQGDVEQIASQSSMGLTKLLEEVSGSIQYKKEYEELKQSWERLGQASAESIKNRRRIHSELKTYKEGMNRDEEYRKQVQKKKRVQTNLSLWELYHMYENQQLSLQKLEESQEEISVIEAKLQAEEENLVKAKKLLAKEAALLTKKKNNLESTKKEKAKAESDLKLIVIPQDAAHQRVRNIEKRISSLERDLERENEAVARYRNQLKVVTDTKKSFEKEIIAKSGDSNKYALDDDQLKLYDELKATYLNDGGLEIEDKLALLQNEKSEVESELKLVQDKVTVSKDRIQDELELKKSDIESKINDLTLSLNEKNDIHSHKLDELRKAQSEIEFLNNKEYDLNFKLRDTLVKLDDLSATQRESNKERKLRENVAMLKRFFPGVRGLVSDLCKPKKEKYKLAVSTMLGRNFDTVIVDSLSVAQECIAFLKKQRSGVISFIPLDTIDVETPRLPVPESEEYLLSINALDYQSDLVRAMYYICSDSIICDNLEIARNLKWNKNVNSRMITLEGAIINKAGLMTGGVSKNGNNRWDKEEYQSLMDLKDQLVLDVEDTSTKSRQYALKARELEGSLSLLTSEISYIRTQITQNKRSMDDVEVEIKYNNDLIETEYGPLIKLLEERISKIENDRKVWNIKRDELQEKAFKQLTDAVGFSMKEYESHTGQVLRQQSKELQLLQKEIMNIENRLQFEVDRCNTTKERLSKAQQDIESILSELSELQEQEKSIRISIETVESELESQKTELKTIKTTFDSAQKDAAATEDIIAEYNNSIETFQKTINEINDDLTRNDIEKMSILKNCQMSGVTIPVVSDVGLEDLPASKVDDEAVQIAKQIEVDFTKLPMKYKEASNNSLRQELEAQIRDIDDVLAELQPNARAVEKFGEAREKFEELDKETEGLKNEERRIFNEFLKVKKQRRELFDAAYEHINEHVDAIYRELTKNVNSTAVLAGGSASLTLEDEDEPFNAGVRYHATPPLKRFKDMEYLSGGEKTVAALALLFAINSYHPSPFFVLDEVDAALDITNVQRIAAYIRKHGNPALQFIVISLKNTMFEKSDALVGVYRQNDQNTSKIVTLDLNQYV</sequence>
<dbReference type="InterPro" id="IPR027417">
    <property type="entry name" value="P-loop_NTPase"/>
</dbReference>
<dbReference type="Proteomes" id="UP001623330">
    <property type="component" value="Unassembled WGS sequence"/>
</dbReference>
<dbReference type="InterPro" id="IPR036277">
    <property type="entry name" value="SMC_hinge_sf"/>
</dbReference>
<organism evidence="13 14">
    <name type="scientific">Nakaseomyces bracarensis</name>
    <dbReference type="NCBI Taxonomy" id="273131"/>
    <lineage>
        <taxon>Eukaryota</taxon>
        <taxon>Fungi</taxon>
        <taxon>Dikarya</taxon>
        <taxon>Ascomycota</taxon>
        <taxon>Saccharomycotina</taxon>
        <taxon>Saccharomycetes</taxon>
        <taxon>Saccharomycetales</taxon>
        <taxon>Saccharomycetaceae</taxon>
        <taxon>Nakaseomyces</taxon>
    </lineage>
</organism>
<dbReference type="Gene3D" id="3.40.50.300">
    <property type="entry name" value="P-loop containing nucleotide triphosphate hydrolases"/>
    <property type="match status" value="2"/>
</dbReference>
<dbReference type="InterPro" id="IPR024704">
    <property type="entry name" value="SMC"/>
</dbReference>
<evidence type="ECO:0000256" key="2">
    <source>
        <dbReference type="ARBA" id="ARBA00004286"/>
    </source>
</evidence>
<proteinExistence type="inferred from homology"/>
<evidence type="ECO:0000256" key="9">
    <source>
        <dbReference type="ARBA" id="ARBA00023306"/>
    </source>
</evidence>
<keyword evidence="4" id="KW-0158">Chromosome</keyword>
<gene>
    <name evidence="13" type="ORF">RNJ44_02428</name>
</gene>
<evidence type="ECO:0000256" key="5">
    <source>
        <dbReference type="ARBA" id="ARBA00022618"/>
    </source>
</evidence>
<dbReference type="SMART" id="SM00968">
    <property type="entry name" value="SMC_hinge"/>
    <property type="match status" value="1"/>
</dbReference>
<protein>
    <recommendedName>
        <fullName evidence="10">Structural maintenance of chromosomes protein</fullName>
    </recommendedName>
</protein>
<dbReference type="PANTHER" id="PTHR18937:SF12">
    <property type="entry name" value="STRUCTURAL MAINTENANCE OF CHROMOSOMES PROTEIN"/>
    <property type="match status" value="1"/>
</dbReference>
<dbReference type="SUPFAM" id="SSF52540">
    <property type="entry name" value="P-loop containing nucleoside triphosphate hydrolases"/>
    <property type="match status" value="1"/>
</dbReference>
<evidence type="ECO:0000256" key="3">
    <source>
        <dbReference type="ARBA" id="ARBA00005597"/>
    </source>
</evidence>
<dbReference type="InterPro" id="IPR003395">
    <property type="entry name" value="RecF/RecN/SMC_N"/>
</dbReference>
<dbReference type="Gene3D" id="3.30.70.1620">
    <property type="match status" value="1"/>
</dbReference>
<evidence type="ECO:0000313" key="14">
    <source>
        <dbReference type="Proteomes" id="UP001623330"/>
    </source>
</evidence>
<comment type="similarity">
    <text evidence="3">Belongs to the SMC family. SMC1 subfamily.</text>
</comment>
<dbReference type="PANTHER" id="PTHR18937">
    <property type="entry name" value="STRUCTURAL MAINTENANCE OF CHROMOSOMES SMC FAMILY MEMBER"/>
    <property type="match status" value="1"/>
</dbReference>
<feature type="domain" description="SMC hinge" evidence="12">
    <location>
        <begin position="521"/>
        <end position="636"/>
    </location>
</feature>
<feature type="coiled-coil region" evidence="11">
    <location>
        <begin position="988"/>
        <end position="1039"/>
    </location>
</feature>
<dbReference type="SUPFAM" id="SSF75553">
    <property type="entry name" value="Smc hinge domain"/>
    <property type="match status" value="1"/>
</dbReference>
<evidence type="ECO:0000256" key="8">
    <source>
        <dbReference type="ARBA" id="ARBA00023242"/>
    </source>
</evidence>
<dbReference type="EMBL" id="JBEVYD010000013">
    <property type="protein sequence ID" value="KAL3228483.1"/>
    <property type="molecule type" value="Genomic_DNA"/>
</dbReference>
<dbReference type="InterPro" id="IPR010935">
    <property type="entry name" value="SMC_hinge"/>
</dbReference>
<dbReference type="Gene3D" id="1.20.1060.20">
    <property type="match status" value="1"/>
</dbReference>
<comment type="subcellular location">
    <subcellularLocation>
        <location evidence="2">Chromosome</location>
    </subcellularLocation>
    <subcellularLocation>
        <location evidence="1 10">Nucleus</location>
    </subcellularLocation>
</comment>
<evidence type="ECO:0000256" key="1">
    <source>
        <dbReference type="ARBA" id="ARBA00004123"/>
    </source>
</evidence>
<accession>A0ABR4NLP4</accession>
<dbReference type="SUPFAM" id="SSF57997">
    <property type="entry name" value="Tropomyosin"/>
    <property type="match status" value="1"/>
</dbReference>
<feature type="coiled-coil region" evidence="11">
    <location>
        <begin position="805"/>
        <end position="923"/>
    </location>
</feature>
<feature type="coiled-coil region" evidence="11">
    <location>
        <begin position="394"/>
        <end position="421"/>
    </location>
</feature>
<keyword evidence="5" id="KW-0132">Cell division</keyword>
<dbReference type="PIRSF" id="PIRSF005719">
    <property type="entry name" value="SMC"/>
    <property type="match status" value="1"/>
</dbReference>
<dbReference type="InterPro" id="IPR028468">
    <property type="entry name" value="Smc1_ABC"/>
</dbReference>
<keyword evidence="9" id="KW-0131">Cell cycle</keyword>
<reference evidence="13 14" key="1">
    <citation type="submission" date="2024-05" db="EMBL/GenBank/DDBJ databases">
        <title>Long read based assembly of the Candida bracarensis genome reveals expanded adhesin content.</title>
        <authorList>
            <person name="Marcet-Houben M."/>
            <person name="Ksiezopolska E."/>
            <person name="Gabaldon T."/>
        </authorList>
    </citation>
    <scope>NUCLEOTIDE SEQUENCE [LARGE SCALE GENOMIC DNA]</scope>
    <source>
        <strain evidence="13 14">CBM6</strain>
    </source>
</reference>
<dbReference type="Gene3D" id="1.10.287.1490">
    <property type="match status" value="1"/>
</dbReference>
<keyword evidence="6" id="KW-0498">Mitosis</keyword>
<feature type="coiled-coil region" evidence="11">
    <location>
        <begin position="754"/>
        <end position="781"/>
    </location>
</feature>
<dbReference type="CDD" id="cd03275">
    <property type="entry name" value="ABC_SMC1_euk"/>
    <property type="match status" value="2"/>
</dbReference>
<name>A0ABR4NLP4_9SACH</name>
<evidence type="ECO:0000256" key="11">
    <source>
        <dbReference type="SAM" id="Coils"/>
    </source>
</evidence>
<keyword evidence="8 10" id="KW-0539">Nucleus</keyword>
<comment type="caution">
    <text evidence="13">The sequence shown here is derived from an EMBL/GenBank/DDBJ whole genome shotgun (WGS) entry which is preliminary data.</text>
</comment>
<keyword evidence="7 11" id="KW-0175">Coiled coil</keyword>
<keyword evidence="14" id="KW-1185">Reference proteome</keyword>
<dbReference type="Pfam" id="PF02463">
    <property type="entry name" value="SMC_N"/>
    <property type="match status" value="1"/>
</dbReference>
<evidence type="ECO:0000256" key="7">
    <source>
        <dbReference type="ARBA" id="ARBA00023054"/>
    </source>
</evidence>
<feature type="coiled-coil region" evidence="11">
    <location>
        <begin position="250"/>
        <end position="361"/>
    </location>
</feature>
<evidence type="ECO:0000313" key="13">
    <source>
        <dbReference type="EMBL" id="KAL3228483.1"/>
    </source>
</evidence>
<evidence type="ECO:0000256" key="6">
    <source>
        <dbReference type="ARBA" id="ARBA00022776"/>
    </source>
</evidence>
<evidence type="ECO:0000259" key="12">
    <source>
        <dbReference type="SMART" id="SM00968"/>
    </source>
</evidence>
<evidence type="ECO:0000256" key="10">
    <source>
        <dbReference type="PIRNR" id="PIRNR005719"/>
    </source>
</evidence>
<dbReference type="Pfam" id="PF06470">
    <property type="entry name" value="SMC_hinge"/>
    <property type="match status" value="1"/>
</dbReference>
<evidence type="ECO:0000256" key="4">
    <source>
        <dbReference type="ARBA" id="ARBA00022454"/>
    </source>
</evidence>